<dbReference type="PANTHER" id="PTHR11742:SF6">
    <property type="entry name" value="MANNOSYL-OLIGOSACCHARIDE ALPHA-1,2-MANNOSIDASE IA-RELATED"/>
    <property type="match status" value="1"/>
</dbReference>
<comment type="subcellular location">
    <subcellularLocation>
        <location evidence="2">Golgi apparatus membrane</location>
        <topology evidence="2">Single-pass type II membrane protein</topology>
    </subcellularLocation>
</comment>
<evidence type="ECO:0000256" key="5">
    <source>
        <dbReference type="ARBA" id="ARBA00022692"/>
    </source>
</evidence>
<evidence type="ECO:0000256" key="9">
    <source>
        <dbReference type="ARBA" id="ARBA00022968"/>
    </source>
</evidence>
<evidence type="ECO:0000256" key="16">
    <source>
        <dbReference type="ARBA" id="ARBA00047669"/>
    </source>
</evidence>
<evidence type="ECO:0000256" key="8">
    <source>
        <dbReference type="ARBA" id="ARBA00022837"/>
    </source>
</evidence>
<dbReference type="PANTHER" id="PTHR11742">
    <property type="entry name" value="MANNOSYL-OLIGOSACCHARIDE ALPHA-1,2-MANNOSIDASE-RELATED"/>
    <property type="match status" value="1"/>
</dbReference>
<evidence type="ECO:0000256" key="4">
    <source>
        <dbReference type="ARBA" id="ARBA00007658"/>
    </source>
</evidence>
<feature type="binding site" evidence="19">
    <location>
        <position position="420"/>
    </location>
    <ligand>
        <name>Ca(2+)</name>
        <dbReference type="ChEBI" id="CHEBI:29108"/>
    </ligand>
</feature>
<comment type="pathway">
    <text evidence="3">Protein modification; protein glycosylation.</text>
</comment>
<protein>
    <recommendedName>
        <fullName evidence="21">alpha-1,2-Mannosidase</fullName>
        <ecNumber evidence="21">3.2.1.-</ecNumber>
    </recommendedName>
</protein>
<evidence type="ECO:0000256" key="7">
    <source>
        <dbReference type="ARBA" id="ARBA00022801"/>
    </source>
</evidence>
<feature type="non-terminal residue" evidence="22">
    <location>
        <position position="1"/>
    </location>
</feature>
<gene>
    <name evidence="22" type="ORF">L9F63_026077</name>
</gene>
<evidence type="ECO:0000256" key="21">
    <source>
        <dbReference type="RuleBase" id="RU361193"/>
    </source>
</evidence>
<dbReference type="Gene3D" id="1.50.10.10">
    <property type="match status" value="1"/>
</dbReference>
<keyword evidence="11" id="KW-0333">Golgi apparatus</keyword>
<evidence type="ECO:0000256" key="20">
    <source>
        <dbReference type="PIRSR" id="PIRSR601382-3"/>
    </source>
</evidence>
<dbReference type="Pfam" id="PF01532">
    <property type="entry name" value="Glyco_hydro_47"/>
    <property type="match status" value="2"/>
</dbReference>
<comment type="caution">
    <text evidence="22">The sequence shown here is derived from an EMBL/GenBank/DDBJ whole genome shotgun (WGS) entry which is preliminary data.</text>
</comment>
<dbReference type="GO" id="GO:0006491">
    <property type="term" value="P:N-glycan processing"/>
    <property type="evidence" value="ECO:0007669"/>
    <property type="project" value="UniProtKB-ARBA"/>
</dbReference>
<dbReference type="EC" id="3.2.1.-" evidence="21"/>
<feature type="active site" evidence="18">
    <location>
        <position position="226"/>
    </location>
</feature>
<dbReference type="Proteomes" id="UP001233999">
    <property type="component" value="Unassembled WGS sequence"/>
</dbReference>
<evidence type="ECO:0000256" key="19">
    <source>
        <dbReference type="PIRSR" id="PIRSR601382-2"/>
    </source>
</evidence>
<dbReference type="InterPro" id="IPR050749">
    <property type="entry name" value="Glycosyl_Hydrolase_47"/>
</dbReference>
<evidence type="ECO:0000256" key="13">
    <source>
        <dbReference type="ARBA" id="ARBA00023157"/>
    </source>
</evidence>
<dbReference type="InterPro" id="IPR036026">
    <property type="entry name" value="Seven-hairpin_glycosidases"/>
</dbReference>
<keyword evidence="5" id="KW-0812">Transmembrane</keyword>
<keyword evidence="6 19" id="KW-0479">Metal-binding</keyword>
<feature type="non-terminal residue" evidence="22">
    <location>
        <position position="442"/>
    </location>
</feature>
<dbReference type="AlphaFoldDB" id="A0AAD7Z605"/>
<evidence type="ECO:0000256" key="3">
    <source>
        <dbReference type="ARBA" id="ARBA00004922"/>
    </source>
</evidence>
<keyword evidence="23" id="KW-1185">Reference proteome</keyword>
<keyword evidence="8 19" id="KW-0106">Calcium</keyword>
<dbReference type="PRINTS" id="PR00747">
    <property type="entry name" value="GLYHDRLASE47"/>
</dbReference>
<evidence type="ECO:0000256" key="14">
    <source>
        <dbReference type="ARBA" id="ARBA00023180"/>
    </source>
</evidence>
<keyword evidence="7 21" id="KW-0378">Hydrolase</keyword>
<dbReference type="GO" id="GO:0005783">
    <property type="term" value="C:endoplasmic reticulum"/>
    <property type="evidence" value="ECO:0007669"/>
    <property type="project" value="TreeGrafter"/>
</dbReference>
<organism evidence="22 23">
    <name type="scientific">Diploptera punctata</name>
    <name type="common">Pacific beetle cockroach</name>
    <dbReference type="NCBI Taxonomy" id="6984"/>
    <lineage>
        <taxon>Eukaryota</taxon>
        <taxon>Metazoa</taxon>
        <taxon>Ecdysozoa</taxon>
        <taxon>Arthropoda</taxon>
        <taxon>Hexapoda</taxon>
        <taxon>Insecta</taxon>
        <taxon>Pterygota</taxon>
        <taxon>Neoptera</taxon>
        <taxon>Polyneoptera</taxon>
        <taxon>Dictyoptera</taxon>
        <taxon>Blattodea</taxon>
        <taxon>Blaberoidea</taxon>
        <taxon>Blaberidae</taxon>
        <taxon>Diplopterinae</taxon>
        <taxon>Diploptera</taxon>
    </lineage>
</organism>
<keyword evidence="9" id="KW-0735">Signal-anchor</keyword>
<dbReference type="SUPFAM" id="SSF48225">
    <property type="entry name" value="Seven-hairpin glycosidases"/>
    <property type="match status" value="1"/>
</dbReference>
<evidence type="ECO:0000256" key="17">
    <source>
        <dbReference type="ARBA" id="ARBA00048605"/>
    </source>
</evidence>
<proteinExistence type="inferred from homology"/>
<dbReference type="InterPro" id="IPR001382">
    <property type="entry name" value="Glyco_hydro_47"/>
</dbReference>
<evidence type="ECO:0000256" key="6">
    <source>
        <dbReference type="ARBA" id="ARBA00022723"/>
    </source>
</evidence>
<evidence type="ECO:0000313" key="22">
    <source>
        <dbReference type="EMBL" id="KAJ9574277.1"/>
    </source>
</evidence>
<name>A0AAD7Z605_DIPPU</name>
<keyword evidence="10" id="KW-1133">Transmembrane helix</keyword>
<reference evidence="22" key="1">
    <citation type="journal article" date="2023" name="IScience">
        <title>Live-bearing cockroach genome reveals convergent evolutionary mechanisms linked to viviparity in insects and beyond.</title>
        <authorList>
            <person name="Fouks B."/>
            <person name="Harrison M.C."/>
            <person name="Mikhailova A.A."/>
            <person name="Marchal E."/>
            <person name="English S."/>
            <person name="Carruthers M."/>
            <person name="Jennings E.C."/>
            <person name="Chiamaka E.L."/>
            <person name="Frigard R.A."/>
            <person name="Pippel M."/>
            <person name="Attardo G.M."/>
            <person name="Benoit J.B."/>
            <person name="Bornberg-Bauer E."/>
            <person name="Tobe S.S."/>
        </authorList>
    </citation>
    <scope>NUCLEOTIDE SEQUENCE</scope>
    <source>
        <strain evidence="22">Stay&amp;Tobe</strain>
    </source>
</reference>
<feature type="active site" description="Proton donor" evidence="18">
    <location>
        <position position="93"/>
    </location>
</feature>
<keyword evidence="14" id="KW-0325">Glycoprotein</keyword>
<evidence type="ECO:0000256" key="18">
    <source>
        <dbReference type="PIRSR" id="PIRSR601382-1"/>
    </source>
</evidence>
<sequence length="442" mass="50361">RLRTSKQGHAPSMMKHSWDNYVRYAWGKNELRPISKRGHSASIFGSMSLGATIVDGLDTLYIMGLDEEFKQGRDWIAEKFDINSATTDLSVFETNIRFVGGLLTCFALTGDIMFREKAEQIAEKLLPAFQTQTGIPHSLINVKTGASKNYGWASGGCSILSEIGTLHLEFSYLSDVTGNPVYRAKVDHIRRVIQGMDKPRGLYPNYINPKTGKWGQHHMSMGGLGDSFYEYLLKAWLQSGREDQEARQMYDDAMHYVLLHMLKVSPGGLTYISDMKFDRLEHKMDHLACFSGGMIGLGAHTLKNDLSKRYMGIADAITNTCHESYDRTATKLGPEAFRFTDAIEAKALKSSEKYYILRPEVIESYFIMWRLTKNQKYRDWGWEAVQAIEKHCRVAETLKYLYLLFSDDSLISLDEWVYNTEAHPLPIKGVNPLYRELMAQSM</sequence>
<keyword evidence="12" id="KW-0472">Membrane</keyword>
<evidence type="ECO:0000256" key="10">
    <source>
        <dbReference type="ARBA" id="ARBA00022989"/>
    </source>
</evidence>
<feature type="active site" evidence="18">
    <location>
        <position position="360"/>
    </location>
</feature>
<evidence type="ECO:0000256" key="2">
    <source>
        <dbReference type="ARBA" id="ARBA00004323"/>
    </source>
</evidence>
<keyword evidence="15 21" id="KW-0326">Glycosidase</keyword>
<comment type="cofactor">
    <cofactor evidence="1 19">
        <name>Ca(2+)</name>
        <dbReference type="ChEBI" id="CHEBI:29108"/>
    </cofactor>
</comment>
<keyword evidence="13 20" id="KW-1015">Disulfide bond</keyword>
<evidence type="ECO:0000313" key="23">
    <source>
        <dbReference type="Proteomes" id="UP001233999"/>
    </source>
</evidence>
<dbReference type="GO" id="GO:0005509">
    <property type="term" value="F:calcium ion binding"/>
    <property type="evidence" value="ECO:0007669"/>
    <property type="project" value="InterPro"/>
</dbReference>
<reference evidence="22" key="2">
    <citation type="submission" date="2023-05" db="EMBL/GenBank/DDBJ databases">
        <authorList>
            <person name="Fouks B."/>
        </authorList>
    </citation>
    <scope>NUCLEOTIDE SEQUENCE</scope>
    <source>
        <strain evidence="22">Stay&amp;Tobe</strain>
        <tissue evidence="22">Testes</tissue>
    </source>
</reference>
<accession>A0AAD7Z605</accession>
<evidence type="ECO:0000256" key="11">
    <source>
        <dbReference type="ARBA" id="ARBA00023034"/>
    </source>
</evidence>
<comment type="catalytic activity">
    <reaction evidence="16">
        <text>N(4)-(alpha-D-Man-(1-&gt;2)-alpha-D-Man-(1-&gt;2)-alpha-D-Man-(1-&gt;3)-[alpha-D-Man-(1-&gt;3)-[alpha-D-Man-(1-&gt;2)-alpha-D-Man-(1-&gt;6)]-alpha-D-Man-(1-&gt;6)]-beta-D-Man-(1-&gt;4)-beta-D-GlcNAc-(1-&gt;4)-beta-D-GlcNAc)-L-asparaginyl-[protein] (N-glucan mannose isomer 8A1,2,3B1,3) + 3 H2O = N(4)-(alpha-D-Man-(1-&gt;3)-[alpha-D-Man-(1-&gt;3)-[alpha-D-Man-(1-&gt;6)]-alpha-D-Man-(1-&gt;6)]-beta-D-Man-(1-&gt;4)-beta-D-GlcNAc-(1-&gt;4)-beta-D-GlcNAc)-L-asparaginyl-[protein] (N-glucan mannose isomer 5A1,2) + 3 beta-D-mannose</text>
        <dbReference type="Rhea" id="RHEA:56028"/>
        <dbReference type="Rhea" id="RHEA-COMP:14358"/>
        <dbReference type="Rhea" id="RHEA-COMP:14367"/>
        <dbReference type="ChEBI" id="CHEBI:15377"/>
        <dbReference type="ChEBI" id="CHEBI:28563"/>
        <dbReference type="ChEBI" id="CHEBI:59087"/>
        <dbReference type="ChEBI" id="CHEBI:60628"/>
        <dbReference type="EC" id="3.2.1.113"/>
    </reaction>
</comment>
<comment type="similarity">
    <text evidence="4 21">Belongs to the glycosyl hydrolase 47 family.</text>
</comment>
<dbReference type="FunFam" id="1.50.10.10:FF:000017">
    <property type="entry name" value="alpha-1,2-Mannosidase"/>
    <property type="match status" value="1"/>
</dbReference>
<evidence type="ECO:0000256" key="15">
    <source>
        <dbReference type="ARBA" id="ARBA00023295"/>
    </source>
</evidence>
<feature type="disulfide bond" evidence="20">
    <location>
        <begin position="289"/>
        <end position="321"/>
    </location>
</feature>
<comment type="catalytic activity">
    <reaction evidence="17">
        <text>N(4)-(alpha-D-Man-(1-&gt;2)-alpha-D-Man-(1-&gt;2)-alpha-D-Man-(1-&gt;3)-[alpha-D-Man-(1-&gt;2)-alpha-D-Man-(1-&gt;3)-[alpha-D-Man-(1-&gt;2)-alpha-D-Man-(1-&gt;6)]-alpha-D-Man-(1-&gt;6)]-beta-D-Man-(1-&gt;4)-beta-D-GlcNAc-(1-&gt;4)-beta-D-GlcNAc)-L-asparaginyl-[protein] (N-glucan mannose isomer 9A1,2,3B1,2,3) + 4 H2O = N(4)-(alpha-D-Man-(1-&gt;3)-[alpha-D-Man-(1-&gt;3)-[alpha-D-Man-(1-&gt;6)]-alpha-D-Man-(1-&gt;6)]-beta-D-Man-(1-&gt;4)-beta-D-GlcNAc-(1-&gt;4)-beta-D-GlcNAc)-L-asparaginyl-[protein] (N-glucan mannose isomer 5A1,2) + 4 beta-D-mannose</text>
        <dbReference type="Rhea" id="RHEA:56008"/>
        <dbReference type="Rhea" id="RHEA-COMP:14356"/>
        <dbReference type="Rhea" id="RHEA-COMP:14367"/>
        <dbReference type="ChEBI" id="CHEBI:15377"/>
        <dbReference type="ChEBI" id="CHEBI:28563"/>
        <dbReference type="ChEBI" id="CHEBI:59087"/>
        <dbReference type="ChEBI" id="CHEBI:139493"/>
        <dbReference type="EC" id="3.2.1.113"/>
    </reaction>
</comment>
<dbReference type="GO" id="GO:0005975">
    <property type="term" value="P:carbohydrate metabolic process"/>
    <property type="evidence" value="ECO:0007669"/>
    <property type="project" value="InterPro"/>
</dbReference>
<evidence type="ECO:0000256" key="12">
    <source>
        <dbReference type="ARBA" id="ARBA00023136"/>
    </source>
</evidence>
<dbReference type="GO" id="GO:0000139">
    <property type="term" value="C:Golgi membrane"/>
    <property type="evidence" value="ECO:0007669"/>
    <property type="project" value="UniProtKB-SubCell"/>
</dbReference>
<evidence type="ECO:0000256" key="1">
    <source>
        <dbReference type="ARBA" id="ARBA00001913"/>
    </source>
</evidence>
<feature type="active site" description="Proton donor" evidence="18">
    <location>
        <position position="335"/>
    </location>
</feature>
<dbReference type="GO" id="GO:0004571">
    <property type="term" value="F:mannosyl-oligosaccharide 1,2-alpha-mannosidase activity"/>
    <property type="evidence" value="ECO:0007669"/>
    <property type="project" value="UniProtKB-EC"/>
</dbReference>
<dbReference type="InterPro" id="IPR012341">
    <property type="entry name" value="6hp_glycosidase-like_sf"/>
</dbReference>
<dbReference type="EMBL" id="JASPKZ010010545">
    <property type="protein sequence ID" value="KAJ9574277.1"/>
    <property type="molecule type" value="Genomic_DNA"/>
</dbReference>